<dbReference type="Pfam" id="PF08613">
    <property type="entry name" value="Cyclin"/>
    <property type="match status" value="1"/>
</dbReference>
<dbReference type="GO" id="GO:0000307">
    <property type="term" value="C:cyclin-dependent protein kinase holoenzyme complex"/>
    <property type="evidence" value="ECO:0007669"/>
    <property type="project" value="TreeGrafter"/>
</dbReference>
<dbReference type="SUPFAM" id="SSF47954">
    <property type="entry name" value="Cyclin-like"/>
    <property type="match status" value="1"/>
</dbReference>
<dbReference type="AlphaFoldDB" id="A0A0C9MJK9"/>
<protein>
    <recommendedName>
        <fullName evidence="3">Cyclin N-terminal domain-containing protein</fullName>
    </recommendedName>
</protein>
<gene>
    <name evidence="1" type="ORF">MAM1_0451c10573</name>
</gene>
<organism evidence="1">
    <name type="scientific">Mucor ambiguus</name>
    <dbReference type="NCBI Taxonomy" id="91626"/>
    <lineage>
        <taxon>Eukaryota</taxon>
        <taxon>Fungi</taxon>
        <taxon>Fungi incertae sedis</taxon>
        <taxon>Mucoromycota</taxon>
        <taxon>Mucoromycotina</taxon>
        <taxon>Mucoromycetes</taxon>
        <taxon>Mucorales</taxon>
        <taxon>Mucorineae</taxon>
        <taxon>Mucoraceae</taxon>
        <taxon>Mucor</taxon>
    </lineage>
</organism>
<dbReference type="GO" id="GO:0016538">
    <property type="term" value="F:cyclin-dependent protein serine/threonine kinase regulator activity"/>
    <property type="evidence" value="ECO:0007669"/>
    <property type="project" value="TreeGrafter"/>
</dbReference>
<evidence type="ECO:0000313" key="2">
    <source>
        <dbReference type="Proteomes" id="UP000053815"/>
    </source>
</evidence>
<dbReference type="CDD" id="cd20557">
    <property type="entry name" value="CYCLIN_ScPCL1-like"/>
    <property type="match status" value="1"/>
</dbReference>
<keyword evidence="2" id="KW-1185">Reference proteome</keyword>
<dbReference type="Proteomes" id="UP000053815">
    <property type="component" value="Unassembled WGS sequence"/>
</dbReference>
<sequence>MISVSSLPISDFQYMLSKNPSLSPSLRVRHNSYDNLIAYTAFNVKTLLECSKERLHYQQRLLPTLPIFVRHIFYHCKLTPTILVVALIYLGRLKNGLPHKSKGEFDTPYKMFIAAVILASKFVEDASTMAHSIYKLVAPLYNAKEINEMERSFLGVVKYDLFVNLAEVYQFVQDHKDTLELELGIN</sequence>
<dbReference type="PANTHER" id="PTHR15615:SF108">
    <property type="entry name" value="PROTEIN CNPPD1"/>
    <property type="match status" value="1"/>
</dbReference>
<dbReference type="Gene3D" id="1.10.472.10">
    <property type="entry name" value="Cyclin-like"/>
    <property type="match status" value="1"/>
</dbReference>
<evidence type="ECO:0000313" key="1">
    <source>
        <dbReference type="EMBL" id="GAN11021.1"/>
    </source>
</evidence>
<evidence type="ECO:0008006" key="3">
    <source>
        <dbReference type="Google" id="ProtNLM"/>
    </source>
</evidence>
<dbReference type="PANTHER" id="PTHR15615">
    <property type="match status" value="1"/>
</dbReference>
<proteinExistence type="predicted"/>
<dbReference type="GO" id="GO:0019901">
    <property type="term" value="F:protein kinase binding"/>
    <property type="evidence" value="ECO:0007669"/>
    <property type="project" value="InterPro"/>
</dbReference>
<dbReference type="InterPro" id="IPR036915">
    <property type="entry name" value="Cyclin-like_sf"/>
</dbReference>
<name>A0A0C9MJK9_9FUNG</name>
<dbReference type="EMBL" id="DF836740">
    <property type="protein sequence ID" value="GAN11021.1"/>
    <property type="molecule type" value="Genomic_DNA"/>
</dbReference>
<dbReference type="OrthoDB" id="10250320at2759"/>
<reference evidence="1" key="1">
    <citation type="submission" date="2014-09" db="EMBL/GenBank/DDBJ databases">
        <title>Draft genome sequence of an oleaginous Mucoromycotina fungus Mucor ambiguus NBRC6742.</title>
        <authorList>
            <person name="Takeda I."/>
            <person name="Yamane N."/>
            <person name="Morita T."/>
            <person name="Tamano K."/>
            <person name="Machida M."/>
            <person name="Baker S."/>
            <person name="Koike H."/>
        </authorList>
    </citation>
    <scope>NUCLEOTIDE SEQUENCE</scope>
    <source>
        <strain evidence="1">NBRC 6742</strain>
    </source>
</reference>
<accession>A0A0C9MJK9</accession>
<dbReference type="STRING" id="91626.A0A0C9MJK9"/>
<dbReference type="GO" id="GO:0005634">
    <property type="term" value="C:nucleus"/>
    <property type="evidence" value="ECO:0007669"/>
    <property type="project" value="TreeGrafter"/>
</dbReference>
<dbReference type="InterPro" id="IPR013922">
    <property type="entry name" value="Cyclin_PHO80-like"/>
</dbReference>